<dbReference type="Proteomes" id="UP001143463">
    <property type="component" value="Unassembled WGS sequence"/>
</dbReference>
<reference evidence="1" key="2">
    <citation type="submission" date="2023-01" db="EMBL/GenBank/DDBJ databases">
        <authorList>
            <person name="Sun Q."/>
            <person name="Evtushenko L."/>
        </authorList>
    </citation>
    <scope>NUCLEOTIDE SEQUENCE</scope>
    <source>
        <strain evidence="1">VKM Ac-1069</strain>
    </source>
</reference>
<protein>
    <submittedName>
        <fullName evidence="1">Uncharacterized protein</fullName>
    </submittedName>
</protein>
<evidence type="ECO:0000313" key="1">
    <source>
        <dbReference type="EMBL" id="GLL14125.1"/>
    </source>
</evidence>
<name>A0A9W6NY39_9PSEU</name>
<gene>
    <name evidence="1" type="ORF">GCM10017577_52710</name>
</gene>
<sequence>MIGMVGVVSDRDRLLLALTELVRYGVAAEESLPGTADEARERLLVDLWTRAPGALGSYAFWLRTDETCFGPDGSLRAALPLHTSDDVHEPLQFLLARAGFEVHTSGPDLLVTVALTEAA</sequence>
<dbReference type="EMBL" id="BSFQ01000028">
    <property type="protein sequence ID" value="GLL14125.1"/>
    <property type="molecule type" value="Genomic_DNA"/>
</dbReference>
<comment type="caution">
    <text evidence="1">The sequence shown here is derived from an EMBL/GenBank/DDBJ whole genome shotgun (WGS) entry which is preliminary data.</text>
</comment>
<accession>A0A9W6NY39</accession>
<reference evidence="1" key="1">
    <citation type="journal article" date="2014" name="Int. J. Syst. Evol. Microbiol.">
        <title>Complete genome sequence of Corynebacterium casei LMG S-19264T (=DSM 44701T), isolated from a smear-ripened cheese.</title>
        <authorList>
            <consortium name="US DOE Joint Genome Institute (JGI-PGF)"/>
            <person name="Walter F."/>
            <person name="Albersmeier A."/>
            <person name="Kalinowski J."/>
            <person name="Ruckert C."/>
        </authorList>
    </citation>
    <scope>NUCLEOTIDE SEQUENCE</scope>
    <source>
        <strain evidence="1">VKM Ac-1069</strain>
    </source>
</reference>
<evidence type="ECO:0000313" key="2">
    <source>
        <dbReference type="Proteomes" id="UP001143463"/>
    </source>
</evidence>
<dbReference type="AlphaFoldDB" id="A0A9W6NY39"/>
<proteinExistence type="predicted"/>
<dbReference type="RefSeq" id="WP_037050821.1">
    <property type="nucleotide sequence ID" value="NZ_BAAAUZ010000024.1"/>
</dbReference>
<organism evidence="1 2">
    <name type="scientific">Pseudonocardia halophobica</name>
    <dbReference type="NCBI Taxonomy" id="29401"/>
    <lineage>
        <taxon>Bacteria</taxon>
        <taxon>Bacillati</taxon>
        <taxon>Actinomycetota</taxon>
        <taxon>Actinomycetes</taxon>
        <taxon>Pseudonocardiales</taxon>
        <taxon>Pseudonocardiaceae</taxon>
        <taxon>Pseudonocardia</taxon>
    </lineage>
</organism>
<keyword evidence="2" id="KW-1185">Reference proteome</keyword>